<organism evidence="2 3">
    <name type="scientific">Puccinia sorghi</name>
    <dbReference type="NCBI Taxonomy" id="27349"/>
    <lineage>
        <taxon>Eukaryota</taxon>
        <taxon>Fungi</taxon>
        <taxon>Dikarya</taxon>
        <taxon>Basidiomycota</taxon>
        <taxon>Pucciniomycotina</taxon>
        <taxon>Pucciniomycetes</taxon>
        <taxon>Pucciniales</taxon>
        <taxon>Pucciniaceae</taxon>
        <taxon>Puccinia</taxon>
    </lineage>
</organism>
<evidence type="ECO:0000259" key="1">
    <source>
        <dbReference type="Pfam" id="PF13976"/>
    </source>
</evidence>
<dbReference type="AlphaFoldDB" id="A0A0L6VQ57"/>
<dbReference type="OrthoDB" id="2517319at2759"/>
<proteinExistence type="predicted"/>
<accession>A0A0L6VQ57</accession>
<dbReference type="InterPro" id="IPR025724">
    <property type="entry name" value="GAG-pre-integrase_dom"/>
</dbReference>
<feature type="domain" description="GAG-pre-integrase" evidence="1">
    <location>
        <begin position="45"/>
        <end position="101"/>
    </location>
</feature>
<evidence type="ECO:0000313" key="3">
    <source>
        <dbReference type="Proteomes" id="UP000037035"/>
    </source>
</evidence>
<gene>
    <name evidence="2" type="ORF">VP01_1224g4</name>
</gene>
<dbReference type="VEuPathDB" id="FungiDB:VP01_1224g4"/>
<comment type="caution">
    <text evidence="2">The sequence shown here is derived from an EMBL/GenBank/DDBJ whole genome shotgun (WGS) entry which is preliminary data.</text>
</comment>
<name>A0A0L6VQ57_9BASI</name>
<protein>
    <recommendedName>
        <fullName evidence="1">GAG-pre-integrase domain-containing protein</fullName>
    </recommendedName>
</protein>
<evidence type="ECO:0000313" key="2">
    <source>
        <dbReference type="EMBL" id="KNZ62777.1"/>
    </source>
</evidence>
<dbReference type="Pfam" id="PF13976">
    <property type="entry name" value="gag_pre-integrs"/>
    <property type="match status" value="1"/>
</dbReference>
<reference evidence="2 3" key="1">
    <citation type="submission" date="2015-08" db="EMBL/GenBank/DDBJ databases">
        <title>Next Generation Sequencing and Analysis of the Genome of Puccinia sorghi L Schw, the Causal Agent of Maize Common Rust.</title>
        <authorList>
            <person name="Rochi L."/>
            <person name="Burguener G."/>
            <person name="Darino M."/>
            <person name="Turjanski A."/>
            <person name="Kreff E."/>
            <person name="Dieguez M.J."/>
            <person name="Sacco F."/>
        </authorList>
    </citation>
    <scope>NUCLEOTIDE SEQUENCE [LARGE SCALE GENOMIC DNA]</scope>
    <source>
        <strain evidence="2 3">RO10H11247</strain>
    </source>
</reference>
<dbReference type="EMBL" id="LAVV01002499">
    <property type="protein sequence ID" value="KNZ62777.1"/>
    <property type="molecule type" value="Genomic_DNA"/>
</dbReference>
<dbReference type="Proteomes" id="UP000037035">
    <property type="component" value="Unassembled WGS sequence"/>
</dbReference>
<sequence length="150" mass="16875">MDFSQTPSSANSTHTHRIYYACPQQYEILGQSFLLPRSAPTSLTQLSLSKNERILLHWHRLFGHLSLRKIRHIFQERLCLNLPLSLPKGEIKCDVCARGKSLLCNNLSPSGRTLSKLDVITADIVGPFEMLPLCSAKQRSCVPKTKLAKC</sequence>
<keyword evidence="3" id="KW-1185">Reference proteome</keyword>